<evidence type="ECO:0000313" key="5">
    <source>
        <dbReference type="Proteomes" id="UP000286045"/>
    </source>
</evidence>
<dbReference type="AlphaFoldDB" id="A0A439CXK1"/>
<dbReference type="InterPro" id="IPR012338">
    <property type="entry name" value="Beta-lactam/transpept-like"/>
</dbReference>
<dbReference type="InterPro" id="IPR051478">
    <property type="entry name" value="Beta-lactamase-like_AB/R"/>
</dbReference>
<evidence type="ECO:0000259" key="2">
    <source>
        <dbReference type="Pfam" id="PF00144"/>
    </source>
</evidence>
<feature type="chain" id="PRO_5019035632" evidence="1">
    <location>
        <begin position="23"/>
        <end position="587"/>
    </location>
</feature>
<comment type="caution">
    <text evidence="4">The sequence shown here is derived from an EMBL/GenBank/DDBJ whole genome shotgun (WGS) entry which is preliminary data.</text>
</comment>
<dbReference type="PANTHER" id="PTHR22935">
    <property type="entry name" value="PENICILLIN-BINDING PROTEIN"/>
    <property type="match status" value="1"/>
</dbReference>
<keyword evidence="1" id="KW-0732">Signal</keyword>
<evidence type="ECO:0000313" key="4">
    <source>
        <dbReference type="EMBL" id="RWA06860.1"/>
    </source>
</evidence>
<dbReference type="InterPro" id="IPR058664">
    <property type="entry name" value="ARB_00930-like_C"/>
</dbReference>
<accession>A0A439CXK1</accession>
<dbReference type="PANTHER" id="PTHR22935:SF97">
    <property type="entry name" value="BETA-LACTAMASE-RELATED DOMAIN-CONTAINING PROTEIN"/>
    <property type="match status" value="1"/>
</dbReference>
<dbReference type="SUPFAM" id="SSF56601">
    <property type="entry name" value="beta-lactamase/transpeptidase-like"/>
    <property type="match status" value="1"/>
</dbReference>
<reference evidence="4 5" key="1">
    <citation type="submission" date="2018-12" db="EMBL/GenBank/DDBJ databases">
        <title>Draft genome sequence of Xylaria grammica IHI A82.</title>
        <authorList>
            <person name="Buettner E."/>
            <person name="Kellner H."/>
        </authorList>
    </citation>
    <scope>NUCLEOTIDE SEQUENCE [LARGE SCALE GENOMIC DNA]</scope>
    <source>
        <strain evidence="4 5">IHI A82</strain>
    </source>
</reference>
<feature type="domain" description="Beta-lactamase-related" evidence="2">
    <location>
        <begin position="99"/>
        <end position="403"/>
    </location>
</feature>
<name>A0A439CXK1_9PEZI</name>
<dbReference type="Pfam" id="PF00144">
    <property type="entry name" value="Beta-lactamase"/>
    <property type="match status" value="1"/>
</dbReference>
<sequence>MLRYIRSATPLVLWLWASLALGIPNCPFPGAAFPKPTNLAESPTMQAALKNLTAAFKTYDETPSNNPNGTSWSLQVFSASSDEALWEHYHTAKNLLDQSSDFTVGPDTVYRLGSLTKIFTIMTFIAEAGDTRWNDPITKYVPELQPLAARAQSDLVMNVDWNSVTLGGLASHMAGIMRDYALEGELTQEHNQTVLMGQGFPAAPVNQVPTCGEAILCNRAQLFAGLAIVPPSFVPSNTPAYSNLAYQLLSYALETITRKSFTQMVESDIIQRLGLNRTYYRQTPPHSFGVIPPGNEKGWNFSLGESSPTGNMYSSISDISSLGRGIFRNTVLTGAQTRRWLKPAATTADIYEGLSYPWGYRRIRLGPEGSGLANRIVDSYNKAGSINQYASILILLPDYNVGFDALLAGGWPGNANWNMADTIGPILLPALEAAAREEADENYAGTYSAAGSVNSSITLSTDPNKPGLGVERWVSNGKDMMSVAVRYALYAGVTGPSIRLFPTGLETGGGSGSGSGKKVAFKAMIENTDNTDHGDSMFSTNCGTWVSQTVTVYADYPLDQFVFTLGADGKAESVVPLALRTSLSRKA</sequence>
<feature type="signal peptide" evidence="1">
    <location>
        <begin position="1"/>
        <end position="22"/>
    </location>
</feature>
<proteinExistence type="predicted"/>
<dbReference type="Proteomes" id="UP000286045">
    <property type="component" value="Unassembled WGS sequence"/>
</dbReference>
<evidence type="ECO:0000256" key="1">
    <source>
        <dbReference type="SAM" id="SignalP"/>
    </source>
</evidence>
<dbReference type="EMBL" id="RYZI01000302">
    <property type="protein sequence ID" value="RWA06860.1"/>
    <property type="molecule type" value="Genomic_DNA"/>
</dbReference>
<feature type="domain" description="Beta-lactamase-like ARB-00930-like C-terminal" evidence="3">
    <location>
        <begin position="435"/>
        <end position="586"/>
    </location>
</feature>
<organism evidence="4 5">
    <name type="scientific">Xylaria grammica</name>
    <dbReference type="NCBI Taxonomy" id="363999"/>
    <lineage>
        <taxon>Eukaryota</taxon>
        <taxon>Fungi</taxon>
        <taxon>Dikarya</taxon>
        <taxon>Ascomycota</taxon>
        <taxon>Pezizomycotina</taxon>
        <taxon>Sordariomycetes</taxon>
        <taxon>Xylariomycetidae</taxon>
        <taxon>Xylariales</taxon>
        <taxon>Xylariaceae</taxon>
        <taxon>Xylaria</taxon>
    </lineage>
</organism>
<dbReference type="STRING" id="363999.A0A439CXK1"/>
<keyword evidence="5" id="KW-1185">Reference proteome</keyword>
<dbReference type="Pfam" id="PF26335">
    <property type="entry name" value="ARB_00930_C"/>
    <property type="match status" value="1"/>
</dbReference>
<gene>
    <name evidence="4" type="ORF">EKO27_g8255</name>
</gene>
<protein>
    <submittedName>
        <fullName evidence="4">Uncharacterized protein</fullName>
    </submittedName>
</protein>
<evidence type="ECO:0000259" key="3">
    <source>
        <dbReference type="Pfam" id="PF26335"/>
    </source>
</evidence>
<dbReference type="InterPro" id="IPR001466">
    <property type="entry name" value="Beta-lactam-related"/>
</dbReference>
<dbReference type="Gene3D" id="3.40.710.10">
    <property type="entry name" value="DD-peptidase/beta-lactamase superfamily"/>
    <property type="match status" value="1"/>
</dbReference>